<protein>
    <submittedName>
        <fullName evidence="1">Uncharacterized protein</fullName>
    </submittedName>
</protein>
<evidence type="ECO:0000313" key="1">
    <source>
        <dbReference type="EMBL" id="KAF3688471.1"/>
    </source>
</evidence>
<reference evidence="2" key="2">
    <citation type="submission" date="2019-02" db="EMBL/GenBank/DDBJ databases">
        <title>Opniocepnalus argus Var Kimnra genome.</title>
        <authorList>
            <person name="Zhou C."/>
            <person name="Xiao S."/>
        </authorList>
    </citation>
    <scope>NUCLEOTIDE SEQUENCE [LARGE SCALE GENOMIC DNA]</scope>
</reference>
<dbReference type="Proteomes" id="UP000503349">
    <property type="component" value="Chromosome 4"/>
</dbReference>
<proteinExistence type="predicted"/>
<evidence type="ECO:0000313" key="2">
    <source>
        <dbReference type="Proteomes" id="UP000503349"/>
    </source>
</evidence>
<dbReference type="AlphaFoldDB" id="A0A6G1PDT3"/>
<gene>
    <name evidence="1" type="ORF">EXN66_Car004143</name>
</gene>
<organism evidence="1 2">
    <name type="scientific">Channa argus</name>
    <name type="common">Northern snakehead</name>
    <name type="synonym">Ophicephalus argus</name>
    <dbReference type="NCBI Taxonomy" id="215402"/>
    <lineage>
        <taxon>Eukaryota</taxon>
        <taxon>Metazoa</taxon>
        <taxon>Chordata</taxon>
        <taxon>Craniata</taxon>
        <taxon>Vertebrata</taxon>
        <taxon>Euteleostomi</taxon>
        <taxon>Actinopterygii</taxon>
        <taxon>Neopterygii</taxon>
        <taxon>Teleostei</taxon>
        <taxon>Neoteleostei</taxon>
        <taxon>Acanthomorphata</taxon>
        <taxon>Anabantaria</taxon>
        <taxon>Anabantiformes</taxon>
        <taxon>Channoidei</taxon>
        <taxon>Channidae</taxon>
        <taxon>Channa</taxon>
    </lineage>
</organism>
<dbReference type="EMBL" id="CM015715">
    <property type="protein sequence ID" value="KAF3688471.1"/>
    <property type="molecule type" value="Genomic_DNA"/>
</dbReference>
<reference evidence="1 2" key="1">
    <citation type="submission" date="2019-02" db="EMBL/GenBank/DDBJ databases">
        <title>Opniocepnalus argus genome.</title>
        <authorList>
            <person name="Zhou C."/>
            <person name="Xiao S."/>
        </authorList>
    </citation>
    <scope>NUCLEOTIDE SEQUENCE [LARGE SCALE GENOMIC DNA]</scope>
    <source>
        <strain evidence="1">OARG1902GOOAL</strain>
        <tissue evidence="1">Muscle</tissue>
    </source>
</reference>
<keyword evidence="2" id="KW-1185">Reference proteome</keyword>
<sequence>MTHNAKNTFPRIHSTIIKFNFLAFCGKNAAMSPIRGSFDVLHCCSGTGPQWGEEKKKRRHCNAVITASIEML</sequence>
<name>A0A6G1PDT3_CHAAH</name>
<accession>A0A6G1PDT3</accession>